<proteinExistence type="predicted"/>
<reference evidence="1 2" key="1">
    <citation type="journal article" date="2016" name="Mol. Biol. Evol.">
        <title>Comparative Genomics of Early-Diverging Mushroom-Forming Fungi Provides Insights into the Origins of Lignocellulose Decay Capabilities.</title>
        <authorList>
            <person name="Nagy L.G."/>
            <person name="Riley R."/>
            <person name="Tritt A."/>
            <person name="Adam C."/>
            <person name="Daum C."/>
            <person name="Floudas D."/>
            <person name="Sun H."/>
            <person name="Yadav J.S."/>
            <person name="Pangilinan J."/>
            <person name="Larsson K.H."/>
            <person name="Matsuura K."/>
            <person name="Barry K."/>
            <person name="Labutti K."/>
            <person name="Kuo R."/>
            <person name="Ohm R.A."/>
            <person name="Bhattacharya S.S."/>
            <person name="Shirouzu T."/>
            <person name="Yoshinaga Y."/>
            <person name="Martin F.M."/>
            <person name="Grigoriev I.V."/>
            <person name="Hibbett D.S."/>
        </authorList>
    </citation>
    <scope>NUCLEOTIDE SEQUENCE [LARGE SCALE GENOMIC DNA]</scope>
    <source>
        <strain evidence="1 2">HHB12733</strain>
    </source>
</reference>
<gene>
    <name evidence="1" type="ORF">CALCODRAFT_262903</name>
</gene>
<dbReference type="EMBL" id="KV423956">
    <property type="protein sequence ID" value="KZT58026.1"/>
    <property type="molecule type" value="Genomic_DNA"/>
</dbReference>
<name>A0A165GG32_9BASI</name>
<sequence length="101" mass="10496">MTRRAGRAAGWANSSNVIDAAHGALLARLSILATDAALAHAAHTTCNLSSALGISPGAHHRQRLPPICLPSPLDSYSRLAPRRLNGRARCDSALHVAVTAS</sequence>
<dbReference type="AlphaFoldDB" id="A0A165GG32"/>
<keyword evidence="2" id="KW-1185">Reference proteome</keyword>
<organism evidence="1 2">
    <name type="scientific">Calocera cornea HHB12733</name>
    <dbReference type="NCBI Taxonomy" id="1353952"/>
    <lineage>
        <taxon>Eukaryota</taxon>
        <taxon>Fungi</taxon>
        <taxon>Dikarya</taxon>
        <taxon>Basidiomycota</taxon>
        <taxon>Agaricomycotina</taxon>
        <taxon>Dacrymycetes</taxon>
        <taxon>Dacrymycetales</taxon>
        <taxon>Dacrymycetaceae</taxon>
        <taxon>Calocera</taxon>
    </lineage>
</organism>
<evidence type="ECO:0000313" key="2">
    <source>
        <dbReference type="Proteomes" id="UP000076842"/>
    </source>
</evidence>
<dbReference type="Proteomes" id="UP000076842">
    <property type="component" value="Unassembled WGS sequence"/>
</dbReference>
<protein>
    <submittedName>
        <fullName evidence="1">Uncharacterized protein</fullName>
    </submittedName>
</protein>
<evidence type="ECO:0000313" key="1">
    <source>
        <dbReference type="EMBL" id="KZT58026.1"/>
    </source>
</evidence>
<dbReference type="InParanoid" id="A0A165GG32"/>
<accession>A0A165GG32</accession>